<organism evidence="2 3">
    <name type="scientific">Meloidogyne enterolobii</name>
    <name type="common">Root-knot nematode worm</name>
    <name type="synonym">Meloidogyne mayaguensis</name>
    <dbReference type="NCBI Taxonomy" id="390850"/>
    <lineage>
        <taxon>Eukaryota</taxon>
        <taxon>Metazoa</taxon>
        <taxon>Ecdysozoa</taxon>
        <taxon>Nematoda</taxon>
        <taxon>Chromadorea</taxon>
        <taxon>Rhabditida</taxon>
        <taxon>Tylenchina</taxon>
        <taxon>Tylenchomorpha</taxon>
        <taxon>Tylenchoidea</taxon>
        <taxon>Meloidogynidae</taxon>
        <taxon>Meloidogyninae</taxon>
        <taxon>Meloidogyne</taxon>
    </lineage>
</organism>
<feature type="region of interest" description="Disordered" evidence="1">
    <location>
        <begin position="220"/>
        <end position="398"/>
    </location>
</feature>
<proteinExistence type="predicted"/>
<protein>
    <submittedName>
        <fullName evidence="2">Uncharacterized protein</fullName>
    </submittedName>
</protein>
<feature type="compositionally biased region" description="Basic and acidic residues" evidence="1">
    <location>
        <begin position="321"/>
        <end position="383"/>
    </location>
</feature>
<dbReference type="EMBL" id="CAJEWN010001146">
    <property type="protein sequence ID" value="CAD2194796.1"/>
    <property type="molecule type" value="Genomic_DNA"/>
</dbReference>
<feature type="compositionally biased region" description="Basic and acidic residues" evidence="1">
    <location>
        <begin position="232"/>
        <end position="248"/>
    </location>
</feature>
<accession>A0A6V7X626</accession>
<evidence type="ECO:0000256" key="1">
    <source>
        <dbReference type="SAM" id="MobiDB-lite"/>
    </source>
</evidence>
<feature type="compositionally biased region" description="Basic and acidic residues" evidence="1">
    <location>
        <begin position="426"/>
        <end position="452"/>
    </location>
</feature>
<feature type="region of interest" description="Disordered" evidence="1">
    <location>
        <begin position="157"/>
        <end position="195"/>
    </location>
</feature>
<sequence>MPENSEDKQEAIMRILEFSGIIWERAINQIGMEFKPPIHCQHFGDEILQEIINGNEMEGVERDLFEKMEPQCILNYSIDLGKRAKKLADEWDIEIPEDLLMDLEEREDYFGENKENENLSKNKTNEELKDENEIEEEFYDYSRAIVPYRGPMNLPKIEEEEEEEDEKENEDVNKEIKEEEKVKEVEGVEKEEENEIPKRYRTRTRFTIKNKNREVTVKFSHEFETETSEEEKESKSKEIKMENEKEETGNNSMMDNKSGEIEKKDIIPKDLKGEDIREETINVPELNLKKEEETPEKPSQESKNPKEEEIEVPQTNPLNEEMLKMIKSMEKVQSKENSIKNKNIEKEKPIIENKPEENQNKKEPIIEEKTSQSLENKKLETPRKITAKTNGGNPFSFKDLITKWNKYPVETKKIIEPPKENNPNNEVKDEIKAPLNHKEIPQTETKQISEKPKEIVQSPLNNAQNEIKNPLNHHKNKEISEKLQVKENIPNKLENNQEIKQITPILPPPKENGNNQQNKLGKKPKGKKQNVKMLEREKLKKEIKRKK</sequence>
<evidence type="ECO:0000313" key="2">
    <source>
        <dbReference type="EMBL" id="CAD2194796.1"/>
    </source>
</evidence>
<gene>
    <name evidence="2" type="ORF">MENT_LOCUS47844</name>
</gene>
<feature type="compositionally biased region" description="Basic and acidic residues" evidence="1">
    <location>
        <begin position="287"/>
        <end position="307"/>
    </location>
</feature>
<name>A0A6V7X626_MELEN</name>
<feature type="compositionally biased region" description="Basic and acidic residues" evidence="1">
    <location>
        <begin position="257"/>
        <end position="280"/>
    </location>
</feature>
<feature type="compositionally biased region" description="Basic residues" evidence="1">
    <location>
        <begin position="520"/>
        <end position="530"/>
    </location>
</feature>
<comment type="caution">
    <text evidence="2">The sequence shown here is derived from an EMBL/GenBank/DDBJ whole genome shotgun (WGS) entry which is preliminary data.</text>
</comment>
<evidence type="ECO:0000313" key="3">
    <source>
        <dbReference type="Proteomes" id="UP000580250"/>
    </source>
</evidence>
<feature type="compositionally biased region" description="Basic and acidic residues" evidence="1">
    <location>
        <begin position="170"/>
        <end position="188"/>
    </location>
</feature>
<dbReference type="AlphaFoldDB" id="A0A6V7X626"/>
<feature type="region of interest" description="Disordered" evidence="1">
    <location>
        <begin position="489"/>
        <end position="547"/>
    </location>
</feature>
<feature type="region of interest" description="Disordered" evidence="1">
    <location>
        <begin position="414"/>
        <end position="452"/>
    </location>
</feature>
<reference evidence="2 3" key="1">
    <citation type="submission" date="2020-08" db="EMBL/GenBank/DDBJ databases">
        <authorList>
            <person name="Koutsovoulos G."/>
            <person name="Danchin GJ E."/>
        </authorList>
    </citation>
    <scope>NUCLEOTIDE SEQUENCE [LARGE SCALE GENOMIC DNA]</scope>
</reference>
<feature type="compositionally biased region" description="Acidic residues" evidence="1">
    <location>
        <begin position="158"/>
        <end position="169"/>
    </location>
</feature>
<dbReference type="Proteomes" id="UP000580250">
    <property type="component" value="Unassembled WGS sequence"/>
</dbReference>